<dbReference type="AlphaFoldDB" id="A0A7T3ET06"/>
<organism evidence="3 4">
    <name type="scientific">Neisseria cinerea</name>
    <dbReference type="NCBI Taxonomy" id="483"/>
    <lineage>
        <taxon>Bacteria</taxon>
        <taxon>Pseudomonadati</taxon>
        <taxon>Pseudomonadota</taxon>
        <taxon>Betaproteobacteria</taxon>
        <taxon>Neisseriales</taxon>
        <taxon>Neisseriaceae</taxon>
        <taxon>Neisseria</taxon>
    </lineage>
</organism>
<dbReference type="InterPro" id="IPR029069">
    <property type="entry name" value="HotDog_dom_sf"/>
</dbReference>
<evidence type="ECO:0000313" key="4">
    <source>
        <dbReference type="Proteomes" id="UP000594865"/>
    </source>
</evidence>
<dbReference type="RefSeq" id="WP_107860247.1">
    <property type="nucleotide sequence ID" value="NZ_CAUJPJ010000002.1"/>
</dbReference>
<dbReference type="CDD" id="cd00586">
    <property type="entry name" value="4HBT"/>
    <property type="match status" value="1"/>
</dbReference>
<dbReference type="InterPro" id="IPR050563">
    <property type="entry name" value="4-hydroxybenzoyl-CoA_TE"/>
</dbReference>
<dbReference type="GO" id="GO:0047617">
    <property type="term" value="F:fatty acyl-CoA hydrolase activity"/>
    <property type="evidence" value="ECO:0007669"/>
    <property type="project" value="TreeGrafter"/>
</dbReference>
<keyword evidence="2" id="KW-0378">Hydrolase</keyword>
<dbReference type="EMBL" id="CP065726">
    <property type="protein sequence ID" value="QPT38472.1"/>
    <property type="molecule type" value="Genomic_DNA"/>
</dbReference>
<protein>
    <submittedName>
        <fullName evidence="3">Acyl-CoA thioesterase</fullName>
    </submittedName>
</protein>
<evidence type="ECO:0000256" key="2">
    <source>
        <dbReference type="ARBA" id="ARBA00022801"/>
    </source>
</evidence>
<sequence length="146" mass="16908">MNKKHIFCRHSHIIQVPFFDVDPMRIVWHGNYVKYLEVARCAFLDSIGYGYDEMGRRGFSWPIVKMDLKYIRPARFGQTIRIDMAISEIDSCLRIDYTLSDEKTGEKLTRASTTQAAVSLETGEIQFQTPESWLEAIRSHPTFQAA</sequence>
<proteinExistence type="inferred from homology"/>
<dbReference type="GeneID" id="84021521"/>
<dbReference type="PANTHER" id="PTHR31793">
    <property type="entry name" value="4-HYDROXYBENZOYL-COA THIOESTERASE FAMILY MEMBER"/>
    <property type="match status" value="1"/>
</dbReference>
<dbReference type="PANTHER" id="PTHR31793:SF27">
    <property type="entry name" value="NOVEL THIOESTERASE SUPERFAMILY DOMAIN AND SAPOSIN A-TYPE DOMAIN CONTAINING PROTEIN (0610012H03RIK)"/>
    <property type="match status" value="1"/>
</dbReference>
<dbReference type="Gene3D" id="3.10.129.10">
    <property type="entry name" value="Hotdog Thioesterase"/>
    <property type="match status" value="1"/>
</dbReference>
<comment type="similarity">
    <text evidence="1">Belongs to the 4-hydroxybenzoyl-CoA thioesterase family.</text>
</comment>
<dbReference type="InterPro" id="IPR006684">
    <property type="entry name" value="YbgC/YbaW"/>
</dbReference>
<dbReference type="Proteomes" id="UP000594865">
    <property type="component" value="Chromosome"/>
</dbReference>
<dbReference type="Pfam" id="PF13279">
    <property type="entry name" value="4HBT_2"/>
    <property type="match status" value="1"/>
</dbReference>
<evidence type="ECO:0000256" key="1">
    <source>
        <dbReference type="ARBA" id="ARBA00005953"/>
    </source>
</evidence>
<gene>
    <name evidence="3" type="ORF">I6G28_02675</name>
</gene>
<dbReference type="SUPFAM" id="SSF54637">
    <property type="entry name" value="Thioesterase/thiol ester dehydrase-isomerase"/>
    <property type="match status" value="1"/>
</dbReference>
<name>A0A7T3ET06_NEICI</name>
<dbReference type="PIRSF" id="PIRSF003230">
    <property type="entry name" value="YbgC"/>
    <property type="match status" value="1"/>
</dbReference>
<evidence type="ECO:0000313" key="3">
    <source>
        <dbReference type="EMBL" id="QPT38472.1"/>
    </source>
</evidence>
<accession>A0A7T3ET06</accession>
<keyword evidence="4" id="KW-1185">Reference proteome</keyword>
<reference evidence="3 4" key="1">
    <citation type="submission" date="2020-12" db="EMBL/GenBank/DDBJ databases">
        <title>FDA dAtabase for Regulatory Grade micrObial Sequences (FDA-ARGOS): Supporting development and validation of Infectious Disease Dx tests.</title>
        <authorList>
            <person name="Sproer C."/>
            <person name="Gronow S."/>
            <person name="Severitt S."/>
            <person name="Schroder I."/>
            <person name="Tallon L."/>
            <person name="Sadzewicz L."/>
            <person name="Zhao X."/>
            <person name="Boylan J."/>
            <person name="Ott S."/>
            <person name="Bowen H."/>
            <person name="Vavikolanu K."/>
            <person name="Mehta A."/>
            <person name="Aluvathingal J."/>
            <person name="Nadendla S."/>
            <person name="Lowell S."/>
            <person name="Myers T."/>
            <person name="Yan Y."/>
            <person name="Sichtig H."/>
        </authorList>
    </citation>
    <scope>NUCLEOTIDE SEQUENCE [LARGE SCALE GENOMIC DNA]</scope>
    <source>
        <strain evidence="3 4">FDAARGOS_871</strain>
    </source>
</reference>